<dbReference type="InterPro" id="IPR010178">
    <property type="entry name" value="Lit"/>
</dbReference>
<feature type="transmembrane region" description="Helical" evidence="1">
    <location>
        <begin position="174"/>
        <end position="195"/>
    </location>
</feature>
<reference evidence="2" key="1">
    <citation type="submission" date="2022-01" db="EMBL/GenBank/DDBJ databases">
        <title>VMRC isolate genome collection.</title>
        <authorList>
            <person name="France M."/>
            <person name="Rutt L."/>
            <person name="Humphrys M."/>
            <person name="Ravel J."/>
        </authorList>
    </citation>
    <scope>NUCLEOTIDE SEQUENCE</scope>
    <source>
        <strain evidence="2">C0048A1</strain>
    </source>
</reference>
<proteinExistence type="predicted"/>
<feature type="transmembrane region" description="Helical" evidence="1">
    <location>
        <begin position="82"/>
        <end position="103"/>
    </location>
</feature>
<dbReference type="AlphaFoldDB" id="A0AAW5WU99"/>
<dbReference type="NCBIfam" id="TIGR01906">
    <property type="entry name" value="integ_TIGR01906"/>
    <property type="match status" value="1"/>
</dbReference>
<gene>
    <name evidence="2" type="ORF">L2724_06815</name>
</gene>
<sequence>MKIEIKSILEVLVYFVAAASIAVIITTNVSIIFLHPFAVDGISWGEIMSDYRRLLIYLQSPIANQLTFRYLPISSNASEHFSMVRCFLIINEGVCLTSWGIVISKIKHEKKRSQLIMLVSLIDYLCLGLLIISGLTAIDFERTFILFHYLLFSDNKWIFNSQTDPIIMGMPPTFFLKLFGIWLIITIAILGYLRFYNRQKLFSGKFRS</sequence>
<feature type="transmembrane region" description="Helical" evidence="1">
    <location>
        <begin position="12"/>
        <end position="34"/>
    </location>
</feature>
<dbReference type="Pfam" id="PF07314">
    <property type="entry name" value="Lit"/>
    <property type="match status" value="1"/>
</dbReference>
<keyword evidence="1" id="KW-0812">Transmembrane</keyword>
<dbReference type="RefSeq" id="WP_003717762.1">
    <property type="nucleotide sequence ID" value="NZ_CAJFIS010000034.1"/>
</dbReference>
<dbReference type="GeneID" id="75081918"/>
<dbReference type="Proteomes" id="UP001212401">
    <property type="component" value="Unassembled WGS sequence"/>
</dbReference>
<feature type="transmembrane region" description="Helical" evidence="1">
    <location>
        <begin position="115"/>
        <end position="138"/>
    </location>
</feature>
<organism evidence="2 3">
    <name type="scientific">Limosilactobacillus vaginalis</name>
    <dbReference type="NCBI Taxonomy" id="1633"/>
    <lineage>
        <taxon>Bacteria</taxon>
        <taxon>Bacillati</taxon>
        <taxon>Bacillota</taxon>
        <taxon>Bacilli</taxon>
        <taxon>Lactobacillales</taxon>
        <taxon>Lactobacillaceae</taxon>
        <taxon>Limosilactobacillus</taxon>
    </lineage>
</organism>
<protein>
    <submittedName>
        <fullName evidence="2">TIGR01906 family membrane protein</fullName>
    </submittedName>
</protein>
<evidence type="ECO:0000313" key="2">
    <source>
        <dbReference type="EMBL" id="MCZ3667990.1"/>
    </source>
</evidence>
<keyword evidence="1" id="KW-0472">Membrane</keyword>
<keyword evidence="1" id="KW-1133">Transmembrane helix</keyword>
<comment type="caution">
    <text evidence="2">The sequence shown here is derived from an EMBL/GenBank/DDBJ whole genome shotgun (WGS) entry which is preliminary data.</text>
</comment>
<evidence type="ECO:0000313" key="3">
    <source>
        <dbReference type="Proteomes" id="UP001212401"/>
    </source>
</evidence>
<dbReference type="EMBL" id="JAKHPH010000018">
    <property type="protein sequence ID" value="MCZ3667990.1"/>
    <property type="molecule type" value="Genomic_DNA"/>
</dbReference>
<evidence type="ECO:0000256" key="1">
    <source>
        <dbReference type="SAM" id="Phobius"/>
    </source>
</evidence>
<name>A0AAW5WU99_9LACO</name>
<accession>A0AAW5WU99</accession>